<dbReference type="NCBIfam" id="TIGR04366">
    <property type="entry name" value="cupin_WbuC"/>
    <property type="match status" value="1"/>
</dbReference>
<dbReference type="AlphaFoldDB" id="A0A6S6XTU2"/>
<dbReference type="InterPro" id="IPR011051">
    <property type="entry name" value="RmlC_Cupin_sf"/>
</dbReference>
<feature type="domain" description="Cupin fold metalloprotein WbuC cupin" evidence="1">
    <location>
        <begin position="7"/>
        <end position="85"/>
    </location>
</feature>
<reference evidence="2 3" key="1">
    <citation type="submission" date="2020-03" db="EMBL/GenBank/DDBJ databases">
        <authorList>
            <consortium name="Genoscope - CEA"/>
            <person name="William W."/>
        </authorList>
    </citation>
    <scope>NUCLEOTIDE SEQUENCE [LARGE SCALE GENOMIC DNA]</scope>
    <source>
        <strain evidence="3">DSM 16959</strain>
    </source>
</reference>
<evidence type="ECO:0000313" key="2">
    <source>
        <dbReference type="EMBL" id="CAB1368200.1"/>
    </source>
</evidence>
<accession>A0A6S6XTU2</accession>
<protein>
    <recommendedName>
        <fullName evidence="1">Cupin fold metalloprotein WbuC cupin domain-containing protein</fullName>
    </recommendedName>
</protein>
<dbReference type="InterPro" id="IPR027565">
    <property type="entry name" value="Cupin_WbuC"/>
</dbReference>
<dbReference type="CDD" id="cd07005">
    <property type="entry name" value="cupin_WbuC-like"/>
    <property type="match status" value="1"/>
</dbReference>
<dbReference type="KEGG" id="doe:DENOEST_1035"/>
<dbReference type="Gene3D" id="2.60.120.10">
    <property type="entry name" value="Jelly Rolls"/>
    <property type="match status" value="1"/>
</dbReference>
<dbReference type="Proteomes" id="UP000515733">
    <property type="component" value="Chromosome"/>
</dbReference>
<dbReference type="RefSeq" id="WP_145772169.1">
    <property type="nucleotide sequence ID" value="NZ_LR778301.1"/>
</dbReference>
<keyword evidence="3" id="KW-1185">Reference proteome</keyword>
<proteinExistence type="predicted"/>
<dbReference type="SUPFAM" id="SSF51182">
    <property type="entry name" value="RmlC-like cupins"/>
    <property type="match status" value="1"/>
</dbReference>
<evidence type="ECO:0000313" key="3">
    <source>
        <dbReference type="Proteomes" id="UP000515733"/>
    </source>
</evidence>
<dbReference type="InterPro" id="IPR014710">
    <property type="entry name" value="RmlC-like_jellyroll"/>
</dbReference>
<gene>
    <name evidence="2" type="ORF">DENOEST_1035</name>
</gene>
<dbReference type="OrthoDB" id="981227at2"/>
<dbReference type="EMBL" id="LR778301">
    <property type="protein sequence ID" value="CAB1368200.1"/>
    <property type="molecule type" value="Genomic_DNA"/>
</dbReference>
<dbReference type="InterPro" id="IPR046058">
    <property type="entry name" value="WbuC_cupin"/>
</dbReference>
<name>A0A6S6XTU2_9PROT</name>
<evidence type="ECO:0000259" key="1">
    <source>
        <dbReference type="Pfam" id="PF19480"/>
    </source>
</evidence>
<sequence length="157" mass="17098">MKTLSPADLNALSAAARHSPRRRMNLNLHGDLADPVQRLAIAMEPDTLVVPHRHPQTFELLHPLRGRFVVLHFDDTGAVVARRVLGEDAAMVETPAGVWHAVLSLDPGGIIFEVKQGPYVAVTARDCPSWAPSGEGDEARALLGWFAQARVGDRWAS</sequence>
<organism evidence="2 3">
    <name type="scientific">Denitratisoma oestradiolicum</name>
    <dbReference type="NCBI Taxonomy" id="311182"/>
    <lineage>
        <taxon>Bacteria</taxon>
        <taxon>Pseudomonadati</taxon>
        <taxon>Pseudomonadota</taxon>
        <taxon>Betaproteobacteria</taxon>
        <taxon>Nitrosomonadales</taxon>
        <taxon>Sterolibacteriaceae</taxon>
        <taxon>Denitratisoma</taxon>
    </lineage>
</organism>
<dbReference type="Pfam" id="PF19480">
    <property type="entry name" value="DUF6016"/>
    <property type="match status" value="1"/>
</dbReference>